<evidence type="ECO:0008006" key="3">
    <source>
        <dbReference type="Google" id="ProtNLM"/>
    </source>
</evidence>
<keyword evidence="2" id="KW-1185">Reference proteome</keyword>
<gene>
    <name evidence="1" type="ORF">Rain11_0943</name>
</gene>
<dbReference type="RefSeq" id="WP_101358210.1">
    <property type="nucleotide sequence ID" value="NZ_NKXO01000012.1"/>
</dbReference>
<dbReference type="EMBL" id="NKXO01000012">
    <property type="protein sequence ID" value="PKQ70006.1"/>
    <property type="molecule type" value="Genomic_DNA"/>
</dbReference>
<evidence type="ECO:0000313" key="2">
    <source>
        <dbReference type="Proteomes" id="UP000233387"/>
    </source>
</evidence>
<organism evidence="1 2">
    <name type="scientific">Raineya orbicola</name>
    <dbReference type="NCBI Taxonomy" id="2016530"/>
    <lineage>
        <taxon>Bacteria</taxon>
        <taxon>Pseudomonadati</taxon>
        <taxon>Bacteroidota</taxon>
        <taxon>Cytophagia</taxon>
        <taxon>Cytophagales</taxon>
        <taxon>Raineyaceae</taxon>
        <taxon>Raineya</taxon>
    </lineage>
</organism>
<accession>A0A2N3II85</accession>
<sequence length="232" mass="27336">MNNKQVVTLTFFRYKGLKNLWWAFVQMGRLPNLLKQIKELSFVKMLGSGGQSGFSIFPNFSLYGLLCVWNNEEECQRFFQFSSIFLKLKEKASQYQTLFLETLNAHGKWDGIEPFVPQKKQVNYQDKIAVITRATIKWNRIWHFWRMVRPVSKNMRSREGLIFSVGIGELPLIQQATFSIWENLEAMNNYAYKSPEHKRVIQLTKKLAWYKEELFARFTILKTEGSGIIQLT</sequence>
<evidence type="ECO:0000313" key="1">
    <source>
        <dbReference type="EMBL" id="PKQ70006.1"/>
    </source>
</evidence>
<dbReference type="CDD" id="cd21650">
    <property type="entry name" value="CrtA-like"/>
    <property type="match status" value="1"/>
</dbReference>
<dbReference type="AlphaFoldDB" id="A0A2N3II85"/>
<dbReference type="OrthoDB" id="1122317at2"/>
<protein>
    <recommendedName>
        <fullName evidence="3">Spheroidene monooxygenase</fullName>
    </recommendedName>
</protein>
<name>A0A2N3II85_9BACT</name>
<reference evidence="1 2" key="1">
    <citation type="submission" date="2017-06" db="EMBL/GenBank/DDBJ databases">
        <title>Raineya orbicola gen. nov., sp. nov. a slightly thermophilic bacterium of the phylum Bacteroidetes and the description of Raineyaceae fam. nov.</title>
        <authorList>
            <person name="Albuquerque L."/>
            <person name="Polonia A.R.M."/>
            <person name="Barroso C."/>
            <person name="Froufe H.J.C."/>
            <person name="Lage O."/>
            <person name="Lobo-Da-Cunha A."/>
            <person name="Egas C."/>
            <person name="Da Costa M.S."/>
        </authorList>
    </citation>
    <scope>NUCLEOTIDE SEQUENCE [LARGE SCALE GENOMIC DNA]</scope>
    <source>
        <strain evidence="1 2">SPSPC-11</strain>
    </source>
</reference>
<comment type="caution">
    <text evidence="1">The sequence shown here is derived from an EMBL/GenBank/DDBJ whole genome shotgun (WGS) entry which is preliminary data.</text>
</comment>
<proteinExistence type="predicted"/>
<dbReference type="Proteomes" id="UP000233387">
    <property type="component" value="Unassembled WGS sequence"/>
</dbReference>
<dbReference type="InterPro" id="IPR049574">
    <property type="entry name" value="CrtA-like"/>
</dbReference>